<keyword evidence="2" id="KW-1133">Transmembrane helix</keyword>
<comment type="caution">
    <text evidence="3">The sequence shown here is derived from an EMBL/GenBank/DDBJ whole genome shotgun (WGS) entry which is preliminary data.</text>
</comment>
<accession>A0ABW2HA41</accession>
<dbReference type="Proteomes" id="UP001596392">
    <property type="component" value="Unassembled WGS sequence"/>
</dbReference>
<dbReference type="EMBL" id="JBHTAC010000093">
    <property type="protein sequence ID" value="MFC7248200.1"/>
    <property type="molecule type" value="Genomic_DNA"/>
</dbReference>
<evidence type="ECO:0000313" key="4">
    <source>
        <dbReference type="Proteomes" id="UP001596392"/>
    </source>
</evidence>
<evidence type="ECO:0000256" key="2">
    <source>
        <dbReference type="SAM" id="Phobius"/>
    </source>
</evidence>
<evidence type="ECO:0000256" key="1">
    <source>
        <dbReference type="SAM" id="MobiDB-lite"/>
    </source>
</evidence>
<gene>
    <name evidence="3" type="ORF">ACFQO7_37570</name>
</gene>
<dbReference type="RefSeq" id="WP_376810863.1">
    <property type="nucleotide sequence ID" value="NZ_JBHTAC010000093.1"/>
</dbReference>
<feature type="compositionally biased region" description="Low complexity" evidence="1">
    <location>
        <begin position="73"/>
        <end position="86"/>
    </location>
</feature>
<organism evidence="3 4">
    <name type="scientific">Catellatospora aurea</name>
    <dbReference type="NCBI Taxonomy" id="1337874"/>
    <lineage>
        <taxon>Bacteria</taxon>
        <taxon>Bacillati</taxon>
        <taxon>Actinomycetota</taxon>
        <taxon>Actinomycetes</taxon>
        <taxon>Micromonosporales</taxon>
        <taxon>Micromonosporaceae</taxon>
        <taxon>Catellatospora</taxon>
    </lineage>
</organism>
<feature type="transmembrane region" description="Helical" evidence="2">
    <location>
        <begin position="37"/>
        <end position="59"/>
    </location>
</feature>
<sequence>MDKVRELLQQAIEHPKPPLRGSGDVLRTARRAHQRRAVFVTSLSGLGVVAAVAVGASLLTVQPATDHPTGQASTSPSSPTTSRPRVPSAMIAGAHGPRMVEVMKAAVPSGLAVSQPPGSEFVMLSARATPDAYVFGTRIALSNSEGSGLLTAMTVRFKPNDPAAVLAGGDLCARDVAAWLSTFTGGKENDCAEVVVGGERIRVASSDATRTAVRWLDGGLVVLVWSHDGWRPDLGVWPSSSPAVGGGSRTVPDLSATTLAELARDDRLLP</sequence>
<keyword evidence="2" id="KW-0472">Membrane</keyword>
<reference evidence="4" key="1">
    <citation type="journal article" date="2019" name="Int. J. Syst. Evol. Microbiol.">
        <title>The Global Catalogue of Microorganisms (GCM) 10K type strain sequencing project: providing services to taxonomists for standard genome sequencing and annotation.</title>
        <authorList>
            <consortium name="The Broad Institute Genomics Platform"/>
            <consortium name="The Broad Institute Genome Sequencing Center for Infectious Disease"/>
            <person name="Wu L."/>
            <person name="Ma J."/>
        </authorList>
    </citation>
    <scope>NUCLEOTIDE SEQUENCE [LARGE SCALE GENOMIC DNA]</scope>
    <source>
        <strain evidence="4">CGMCC 1.9106</strain>
    </source>
</reference>
<name>A0ABW2HA41_9ACTN</name>
<evidence type="ECO:0000313" key="3">
    <source>
        <dbReference type="EMBL" id="MFC7248200.1"/>
    </source>
</evidence>
<feature type="region of interest" description="Disordered" evidence="1">
    <location>
        <begin position="63"/>
        <end position="86"/>
    </location>
</feature>
<keyword evidence="4" id="KW-1185">Reference proteome</keyword>
<keyword evidence="2" id="KW-0812">Transmembrane</keyword>
<protein>
    <submittedName>
        <fullName evidence="3">Uncharacterized protein</fullName>
    </submittedName>
</protein>
<feature type="compositionally biased region" description="Polar residues" evidence="1">
    <location>
        <begin position="63"/>
        <end position="72"/>
    </location>
</feature>
<proteinExistence type="predicted"/>